<protein>
    <submittedName>
        <fullName evidence="1">Uncharacterized protein</fullName>
    </submittedName>
</protein>
<comment type="caution">
    <text evidence="1">The sequence shown here is derived from an EMBL/GenBank/DDBJ whole genome shotgun (WGS) entry which is preliminary data.</text>
</comment>
<organism evidence="1">
    <name type="scientific">marine sediment metagenome</name>
    <dbReference type="NCBI Taxonomy" id="412755"/>
    <lineage>
        <taxon>unclassified sequences</taxon>
        <taxon>metagenomes</taxon>
        <taxon>ecological metagenomes</taxon>
    </lineage>
</organism>
<evidence type="ECO:0000313" key="1">
    <source>
        <dbReference type="EMBL" id="GAG17689.1"/>
    </source>
</evidence>
<feature type="non-terminal residue" evidence="1">
    <location>
        <position position="79"/>
    </location>
</feature>
<sequence length="79" mass="8835">MSRWSRTGSYYEVFGEDFDSLVLRDGVTIGRSDAVLDEDGLLFGFGIYVEKTVVRVAPETQEITWKFTLNDGKALPLGV</sequence>
<reference evidence="1" key="1">
    <citation type="journal article" date="2014" name="Front. Microbiol.">
        <title>High frequency of phylogenetically diverse reductive dehalogenase-homologous genes in deep subseafloor sedimentary metagenomes.</title>
        <authorList>
            <person name="Kawai M."/>
            <person name="Futagami T."/>
            <person name="Toyoda A."/>
            <person name="Takaki Y."/>
            <person name="Nishi S."/>
            <person name="Hori S."/>
            <person name="Arai W."/>
            <person name="Tsubouchi T."/>
            <person name="Morono Y."/>
            <person name="Uchiyama I."/>
            <person name="Ito T."/>
            <person name="Fujiyama A."/>
            <person name="Inagaki F."/>
            <person name="Takami H."/>
        </authorList>
    </citation>
    <scope>NUCLEOTIDE SEQUENCE</scope>
    <source>
        <strain evidence="1">Expedition CK06-06</strain>
    </source>
</reference>
<dbReference type="AlphaFoldDB" id="X0VHA9"/>
<name>X0VHA9_9ZZZZ</name>
<dbReference type="EMBL" id="BARS01038003">
    <property type="protein sequence ID" value="GAG17689.1"/>
    <property type="molecule type" value="Genomic_DNA"/>
</dbReference>
<proteinExistence type="predicted"/>
<gene>
    <name evidence="1" type="ORF">S01H1_58196</name>
</gene>
<accession>X0VHA9</accession>